<feature type="transmembrane region" description="Helical" evidence="1">
    <location>
        <begin position="132"/>
        <end position="152"/>
    </location>
</feature>
<feature type="transmembrane region" description="Helical" evidence="1">
    <location>
        <begin position="35"/>
        <end position="53"/>
    </location>
</feature>
<keyword evidence="1" id="KW-0812">Transmembrane</keyword>
<organism evidence="2">
    <name type="scientific">marine metagenome</name>
    <dbReference type="NCBI Taxonomy" id="408172"/>
    <lineage>
        <taxon>unclassified sequences</taxon>
        <taxon>metagenomes</taxon>
        <taxon>ecological metagenomes</taxon>
    </lineage>
</organism>
<feature type="transmembrane region" description="Helical" evidence="1">
    <location>
        <begin position="73"/>
        <end position="91"/>
    </location>
</feature>
<accession>A0A382D3G6</accession>
<feature type="transmembrane region" description="Helical" evidence="1">
    <location>
        <begin position="97"/>
        <end position="120"/>
    </location>
</feature>
<dbReference type="GO" id="GO:0004143">
    <property type="term" value="F:ATP-dependent diacylglycerol kinase activity"/>
    <property type="evidence" value="ECO:0007669"/>
    <property type="project" value="InterPro"/>
</dbReference>
<feature type="transmembrane region" description="Helical" evidence="1">
    <location>
        <begin position="183"/>
        <end position="202"/>
    </location>
</feature>
<dbReference type="AlphaFoldDB" id="A0A382D3G6"/>
<dbReference type="PANTHER" id="PTHR31303:SF1">
    <property type="entry name" value="CTP-DEPENDENT DIACYLGLYCEROL KINASE 1"/>
    <property type="match status" value="1"/>
</dbReference>
<feature type="transmembrane region" description="Helical" evidence="1">
    <location>
        <begin position="241"/>
        <end position="262"/>
    </location>
</feature>
<feature type="non-terminal residue" evidence="2">
    <location>
        <position position="1"/>
    </location>
</feature>
<keyword evidence="1" id="KW-0472">Membrane</keyword>
<gene>
    <name evidence="2" type="ORF">METZ01_LOCUS185842</name>
</gene>
<keyword evidence="1" id="KW-1133">Transmembrane helix</keyword>
<protein>
    <submittedName>
        <fullName evidence="2">Uncharacterized protein</fullName>
    </submittedName>
</protein>
<dbReference type="PANTHER" id="PTHR31303">
    <property type="entry name" value="CTP-DEPENDENT DIACYLGLYCEROL KINASE 1"/>
    <property type="match status" value="1"/>
</dbReference>
<feature type="transmembrane region" description="Helical" evidence="1">
    <location>
        <begin position="269"/>
        <end position="284"/>
    </location>
</feature>
<dbReference type="InterPro" id="IPR037997">
    <property type="entry name" value="Dgk1-like"/>
</dbReference>
<proteinExistence type="predicted"/>
<evidence type="ECO:0000256" key="1">
    <source>
        <dbReference type="SAM" id="Phobius"/>
    </source>
</evidence>
<evidence type="ECO:0000313" key="2">
    <source>
        <dbReference type="EMBL" id="SVB32988.1"/>
    </source>
</evidence>
<sequence>VTESREGNSPVLRTELARKVVHIGMGAFALLLRWMVPWQAILMAFSGLVLNVFFLHRMTGNCLLRLDERKRRFSLGIAAYPAILLLVFVIFRSRLELAAGIWGLLAVGDGLAAVVGLTLGGPVLRWNPKKRWTGLIAFVVFGTMASAFLIRWTQHALISESGGHLAPVTWVGDSFLPDGIVDLSLSLSLLAGCALAALAAALAESLHTSLDDNLLVPIVGGAVLAAATVVEPFRIAENIPLLTEGALVGFVITVPLAVLTYWMRCVDRSGAIGGTILGIALFAFEGGRGLLMLAGLVALGSAATWLTHFRIDALG</sequence>
<feature type="non-terminal residue" evidence="2">
    <location>
        <position position="315"/>
    </location>
</feature>
<dbReference type="EMBL" id="UINC01037463">
    <property type="protein sequence ID" value="SVB32988.1"/>
    <property type="molecule type" value="Genomic_DNA"/>
</dbReference>
<name>A0A382D3G6_9ZZZZ</name>
<feature type="transmembrane region" description="Helical" evidence="1">
    <location>
        <begin position="214"/>
        <end position="235"/>
    </location>
</feature>
<reference evidence="2" key="1">
    <citation type="submission" date="2018-05" db="EMBL/GenBank/DDBJ databases">
        <authorList>
            <person name="Lanie J.A."/>
            <person name="Ng W.-L."/>
            <person name="Kazmierczak K.M."/>
            <person name="Andrzejewski T.M."/>
            <person name="Davidsen T.M."/>
            <person name="Wayne K.J."/>
            <person name="Tettelin H."/>
            <person name="Glass J.I."/>
            <person name="Rusch D."/>
            <person name="Podicherti R."/>
            <person name="Tsui H.-C.T."/>
            <person name="Winkler M.E."/>
        </authorList>
    </citation>
    <scope>NUCLEOTIDE SEQUENCE</scope>
</reference>